<dbReference type="HOGENOM" id="CLU_2495865_0_0_5"/>
<evidence type="ECO:0000313" key="2">
    <source>
        <dbReference type="EMBL" id="ABC21288.1"/>
    </source>
</evidence>
<dbReference type="AlphaFoldDB" id="Q2RX57"/>
<feature type="region of interest" description="Disordered" evidence="1">
    <location>
        <begin position="47"/>
        <end position="86"/>
    </location>
</feature>
<dbReference type="EnsemblBacteria" id="ABC21288">
    <property type="protein sequence ID" value="ABC21288"/>
    <property type="gene ID" value="Rru_A0483"/>
</dbReference>
<organism evidence="2 3">
    <name type="scientific">Rhodospirillum rubrum (strain ATCC 11170 / ATH 1.1.1 / DSM 467 / LMG 4362 / NCIMB 8255 / S1)</name>
    <dbReference type="NCBI Taxonomy" id="269796"/>
    <lineage>
        <taxon>Bacteria</taxon>
        <taxon>Pseudomonadati</taxon>
        <taxon>Pseudomonadota</taxon>
        <taxon>Alphaproteobacteria</taxon>
        <taxon>Rhodospirillales</taxon>
        <taxon>Rhodospirillaceae</taxon>
        <taxon>Rhodospirillum</taxon>
    </lineage>
</organism>
<proteinExistence type="predicted"/>
<protein>
    <submittedName>
        <fullName evidence="2">Uncharacterized protein</fullName>
    </submittedName>
</protein>
<feature type="compositionally biased region" description="Basic and acidic residues" evidence="1">
    <location>
        <begin position="52"/>
        <end position="67"/>
    </location>
</feature>
<evidence type="ECO:0000256" key="1">
    <source>
        <dbReference type="SAM" id="MobiDB-lite"/>
    </source>
</evidence>
<dbReference type="EMBL" id="CP000230">
    <property type="protein sequence ID" value="ABC21288.1"/>
    <property type="molecule type" value="Genomic_DNA"/>
</dbReference>
<feature type="compositionally biased region" description="Low complexity" evidence="1">
    <location>
        <begin position="69"/>
        <end position="86"/>
    </location>
</feature>
<sequence>MADGARPKTPRATIYSIDRPDRPSHLREREIFLERSKAIIMSFKDFSVASKKTAEAHPTDKPREPSDSAKPLPEPATAAKAAPPKH</sequence>
<keyword evidence="3" id="KW-1185">Reference proteome</keyword>
<gene>
    <name evidence="2" type="ordered locus">Rru_A0483</name>
</gene>
<evidence type="ECO:0000313" key="3">
    <source>
        <dbReference type="Proteomes" id="UP000001929"/>
    </source>
</evidence>
<dbReference type="Proteomes" id="UP000001929">
    <property type="component" value="Chromosome"/>
</dbReference>
<name>Q2RX57_RHORT</name>
<feature type="region of interest" description="Disordered" evidence="1">
    <location>
        <begin position="1"/>
        <end position="23"/>
    </location>
</feature>
<dbReference type="KEGG" id="rru:Rru_A0483"/>
<accession>Q2RX57</accession>
<reference evidence="2 3" key="1">
    <citation type="journal article" date="2011" name="Stand. Genomic Sci.">
        <title>Complete genome sequence of Rhodospirillum rubrum type strain (S1).</title>
        <authorList>
            <person name="Munk A.C."/>
            <person name="Copeland A."/>
            <person name="Lucas S."/>
            <person name="Lapidus A."/>
            <person name="Del Rio T.G."/>
            <person name="Barry K."/>
            <person name="Detter J.C."/>
            <person name="Hammon N."/>
            <person name="Israni S."/>
            <person name="Pitluck S."/>
            <person name="Brettin T."/>
            <person name="Bruce D."/>
            <person name="Han C."/>
            <person name="Tapia R."/>
            <person name="Gilna P."/>
            <person name="Schmutz J."/>
            <person name="Larimer F."/>
            <person name="Land M."/>
            <person name="Kyrpides N.C."/>
            <person name="Mavromatis K."/>
            <person name="Richardson P."/>
            <person name="Rohde M."/>
            <person name="Goker M."/>
            <person name="Klenk H.P."/>
            <person name="Zhang Y."/>
            <person name="Roberts G.P."/>
            <person name="Reslewic S."/>
            <person name="Schwartz D.C."/>
        </authorList>
    </citation>
    <scope>NUCLEOTIDE SEQUENCE [LARGE SCALE GENOMIC DNA]</scope>
    <source>
        <strain evidence="3">ATCC 11170 / ATH 1.1.1 / DSM 467 / LMG 4362 / NCIMB 8255 / S1</strain>
    </source>
</reference>